<gene>
    <name evidence="2" type="ORF">QC823_15920</name>
</gene>
<accession>A0ABU1H826</accession>
<organism evidence="2 3">
    <name type="scientific">Vreelandella vilamensis</name>
    <dbReference type="NCBI Taxonomy" id="531309"/>
    <lineage>
        <taxon>Bacteria</taxon>
        <taxon>Pseudomonadati</taxon>
        <taxon>Pseudomonadota</taxon>
        <taxon>Gammaproteobacteria</taxon>
        <taxon>Oceanospirillales</taxon>
        <taxon>Halomonadaceae</taxon>
        <taxon>Vreelandella</taxon>
    </lineage>
</organism>
<dbReference type="EMBL" id="JARWAN010000046">
    <property type="protein sequence ID" value="MDR5900451.1"/>
    <property type="molecule type" value="Genomic_DNA"/>
</dbReference>
<evidence type="ECO:0000256" key="1">
    <source>
        <dbReference type="SAM" id="SignalP"/>
    </source>
</evidence>
<proteinExistence type="predicted"/>
<feature type="signal peptide" evidence="1">
    <location>
        <begin position="1"/>
        <end position="21"/>
    </location>
</feature>
<keyword evidence="1" id="KW-0732">Signal</keyword>
<evidence type="ECO:0000313" key="2">
    <source>
        <dbReference type="EMBL" id="MDR5900451.1"/>
    </source>
</evidence>
<name>A0ABU1H826_9GAMM</name>
<feature type="chain" id="PRO_5045449857" evidence="1">
    <location>
        <begin position="22"/>
        <end position="222"/>
    </location>
</feature>
<dbReference type="RefSeq" id="WP_309657326.1">
    <property type="nucleotide sequence ID" value="NZ_JARWAN010000046.1"/>
</dbReference>
<keyword evidence="3" id="KW-1185">Reference proteome</keyword>
<comment type="caution">
    <text evidence="2">The sequence shown here is derived from an EMBL/GenBank/DDBJ whole genome shotgun (WGS) entry which is preliminary data.</text>
</comment>
<sequence length="222" mass="23695">MKKITFIAVTAGLLTTSTANAFDDIYTVGIMAGTTGAGLEASWRFHQNFSVTANYAGGLSYDSEYDTDEVDYDGDIDLQAGAVKFDYFPFGGRFYLTAGAALPDMTASVTGTPNVGGTYDFNGNTYTAANVGSVTGELTIADSVQPYLGLGWRSSNKTGFGFFSELGVFSTDIQVDLSTSTGLENNWPALQSDIRAEEERLEEDADALSVYPVATFGVSYTF</sequence>
<reference evidence="2 3" key="1">
    <citation type="submission" date="2023-04" db="EMBL/GenBank/DDBJ databases">
        <title>A long-awaited taxogenomic arrangement of the family Halomonadaceae.</title>
        <authorList>
            <person name="De La Haba R."/>
            <person name="Chuvochina M."/>
            <person name="Wittouck S."/>
            <person name="Arahal D.R."/>
            <person name="Sanchez-Porro C."/>
            <person name="Hugenholtz P."/>
            <person name="Ventosa A."/>
        </authorList>
    </citation>
    <scope>NUCLEOTIDE SEQUENCE [LARGE SCALE GENOMIC DNA]</scope>
    <source>
        <strain evidence="2 3">DSM 21020</strain>
    </source>
</reference>
<protein>
    <submittedName>
        <fullName evidence="2">Uncharacterized protein</fullName>
    </submittedName>
</protein>
<dbReference type="Gene3D" id="2.40.160.170">
    <property type="match status" value="1"/>
</dbReference>
<dbReference type="Proteomes" id="UP001254564">
    <property type="component" value="Unassembled WGS sequence"/>
</dbReference>
<evidence type="ECO:0000313" key="3">
    <source>
        <dbReference type="Proteomes" id="UP001254564"/>
    </source>
</evidence>